<evidence type="ECO:0000313" key="3">
    <source>
        <dbReference type="Proteomes" id="UP000321685"/>
    </source>
</evidence>
<protein>
    <submittedName>
        <fullName evidence="2">Uncharacterized protein</fullName>
    </submittedName>
</protein>
<proteinExistence type="predicted"/>
<evidence type="ECO:0000313" key="2">
    <source>
        <dbReference type="EMBL" id="GEL27081.1"/>
    </source>
</evidence>
<comment type="caution">
    <text evidence="2">The sequence shown here is derived from an EMBL/GenBank/DDBJ whole genome shotgun (WGS) entry which is preliminary data.</text>
</comment>
<feature type="transmembrane region" description="Helical" evidence="1">
    <location>
        <begin position="15"/>
        <end position="37"/>
    </location>
</feature>
<organism evidence="2 3">
    <name type="scientific">Pseudonocardia sulfidoxydans NBRC 16205</name>
    <dbReference type="NCBI Taxonomy" id="1223511"/>
    <lineage>
        <taxon>Bacteria</taxon>
        <taxon>Bacillati</taxon>
        <taxon>Actinomycetota</taxon>
        <taxon>Actinomycetes</taxon>
        <taxon>Pseudonocardiales</taxon>
        <taxon>Pseudonocardiaceae</taxon>
        <taxon>Pseudonocardia</taxon>
    </lineage>
</organism>
<keyword evidence="1" id="KW-0812">Transmembrane</keyword>
<reference evidence="2 3" key="1">
    <citation type="submission" date="2019-07" db="EMBL/GenBank/DDBJ databases">
        <title>Whole genome shotgun sequence of Pseudonocardia sulfidoxydans NBRC 16205.</title>
        <authorList>
            <person name="Hosoyama A."/>
            <person name="Uohara A."/>
            <person name="Ohji S."/>
            <person name="Ichikawa N."/>
        </authorList>
    </citation>
    <scope>NUCLEOTIDE SEQUENCE [LARGE SCALE GENOMIC DNA]</scope>
    <source>
        <strain evidence="2 3">NBRC 16205</strain>
    </source>
</reference>
<keyword evidence="3" id="KW-1185">Reference proteome</keyword>
<gene>
    <name evidence="2" type="ORF">PSU4_60350</name>
</gene>
<dbReference type="EMBL" id="BJVJ01000144">
    <property type="protein sequence ID" value="GEL27081.1"/>
    <property type="molecule type" value="Genomic_DNA"/>
</dbReference>
<evidence type="ECO:0000256" key="1">
    <source>
        <dbReference type="SAM" id="Phobius"/>
    </source>
</evidence>
<name>A0A511DQG2_9PSEU</name>
<dbReference type="Proteomes" id="UP000321685">
    <property type="component" value="Unassembled WGS sequence"/>
</dbReference>
<accession>A0A511DQG2</accession>
<dbReference type="AlphaFoldDB" id="A0A511DQG2"/>
<keyword evidence="1" id="KW-0472">Membrane</keyword>
<sequence length="272" mass="30209">MILDPIVVVTTSPTALVIAIASAAVALLGVTGQWILYRLSGSRLHIQLAPCAVDDHGNLLSGPAAGFRQVPPKLLSDLSPWMVDLARVTVTNIGRTAVSISPLELDFGRRTWWRSDRTGFSGFPVPIQEGKAKNKRRRLEPGEAVDIYFDAWALIESARQHAPGKKVQVRGKCAAVSRKPTLSSRRLRWTISPETECLRPYITVTPELRAFWALWCALARKRDASISVAWFAVRQALSEGADSNKLVEVLDDCMPDDFHHFTAMQIHDAYRQ</sequence>
<keyword evidence="1" id="KW-1133">Transmembrane helix</keyword>